<sequence length="59" mass="6892">MTLNKKSQRKINLWPPANYVYRIRTNIQRFTLDIPVGSFQDNFQLSTLLINDCGCFGKL</sequence>
<accession>A0A1J1HKG8</accession>
<keyword evidence="2" id="KW-1185">Reference proteome</keyword>
<name>A0A1J1HKG8_9DIPT</name>
<proteinExistence type="predicted"/>
<evidence type="ECO:0000313" key="1">
    <source>
        <dbReference type="EMBL" id="CRK86737.1"/>
    </source>
</evidence>
<reference evidence="1 2" key="1">
    <citation type="submission" date="2015-04" db="EMBL/GenBank/DDBJ databases">
        <authorList>
            <person name="Syromyatnikov M.Y."/>
            <person name="Popov V.N."/>
        </authorList>
    </citation>
    <scope>NUCLEOTIDE SEQUENCE [LARGE SCALE GENOMIC DNA]</scope>
</reference>
<dbReference type="AlphaFoldDB" id="A0A1J1HKG8"/>
<protein>
    <submittedName>
        <fullName evidence="1">CLUMA_CG000570, isoform A</fullName>
    </submittedName>
</protein>
<evidence type="ECO:0000313" key="2">
    <source>
        <dbReference type="Proteomes" id="UP000183832"/>
    </source>
</evidence>
<gene>
    <name evidence="1" type="ORF">CLUMA_CG000570</name>
</gene>
<organism evidence="1 2">
    <name type="scientific">Clunio marinus</name>
    <dbReference type="NCBI Taxonomy" id="568069"/>
    <lineage>
        <taxon>Eukaryota</taxon>
        <taxon>Metazoa</taxon>
        <taxon>Ecdysozoa</taxon>
        <taxon>Arthropoda</taxon>
        <taxon>Hexapoda</taxon>
        <taxon>Insecta</taxon>
        <taxon>Pterygota</taxon>
        <taxon>Neoptera</taxon>
        <taxon>Endopterygota</taxon>
        <taxon>Diptera</taxon>
        <taxon>Nematocera</taxon>
        <taxon>Chironomoidea</taxon>
        <taxon>Chironomidae</taxon>
        <taxon>Clunio</taxon>
    </lineage>
</organism>
<dbReference type="Proteomes" id="UP000183832">
    <property type="component" value="Unassembled WGS sequence"/>
</dbReference>
<dbReference type="EMBL" id="CVRI01000002">
    <property type="protein sequence ID" value="CRK86737.1"/>
    <property type="molecule type" value="Genomic_DNA"/>
</dbReference>